<dbReference type="STRING" id="1600.LBAT_1246"/>
<dbReference type="Pfam" id="PF08220">
    <property type="entry name" value="HTH_DeoR"/>
    <property type="match status" value="1"/>
</dbReference>
<dbReference type="InterPro" id="IPR036388">
    <property type="entry name" value="WH-like_DNA-bd_sf"/>
</dbReference>
<dbReference type="PROSITE" id="PS00894">
    <property type="entry name" value="HTH_DEOR_1"/>
    <property type="match status" value="1"/>
</dbReference>
<evidence type="ECO:0000256" key="1">
    <source>
        <dbReference type="ARBA" id="ARBA00023015"/>
    </source>
</evidence>
<dbReference type="EMBL" id="CP044496">
    <property type="protein sequence ID" value="QFG51615.1"/>
    <property type="molecule type" value="Genomic_DNA"/>
</dbReference>
<dbReference type="PANTHER" id="PTHR30363:SF51">
    <property type="entry name" value="HTH-TYPE TRANSCRIPTIONAL REPRESSOR GLCR"/>
    <property type="match status" value="1"/>
</dbReference>
<accession>A0A0D6A5B5</accession>
<dbReference type="Gene3D" id="1.10.10.10">
    <property type="entry name" value="Winged helix-like DNA-binding domain superfamily/Winged helix DNA-binding domain"/>
    <property type="match status" value="1"/>
</dbReference>
<dbReference type="PATRIC" id="fig|1600.4.peg.1271"/>
<dbReference type="KEGG" id="lae:LBAT_1246"/>
<organism evidence="5 7">
    <name type="scientific">Lactobacillus acetotolerans</name>
    <dbReference type="NCBI Taxonomy" id="1600"/>
    <lineage>
        <taxon>Bacteria</taxon>
        <taxon>Bacillati</taxon>
        <taxon>Bacillota</taxon>
        <taxon>Bacilli</taxon>
        <taxon>Lactobacillales</taxon>
        <taxon>Lactobacillaceae</taxon>
        <taxon>Lactobacillus</taxon>
    </lineage>
</organism>
<sequence>MTQEERIEEIKKMLTVKHHLVTRDLAKHFNVSFDTARRDILRLTSTGQAIRVHGGLMEVNRDNVPNFLARNQVDSPIKNKMAEMARRFVHAGQCDFIGPSTTLKQLCNLLNGLDAQIVTNSIDNSLELMQSELPNVRLLGGKINKKQRFNYSVTALNILRRIKFNTAFIGTSSVKEDGVYSNKMSDSELIKTAASRANQVILIAEKYKFMNHSTSPYMSIPLDKIDVLITDTPLPKDIQKNFAENTQIIPVMKEAHYD</sequence>
<evidence type="ECO:0000256" key="2">
    <source>
        <dbReference type="ARBA" id="ARBA00023125"/>
    </source>
</evidence>
<dbReference type="InterPro" id="IPR050313">
    <property type="entry name" value="Carb_Metab_HTH_regulators"/>
</dbReference>
<evidence type="ECO:0000313" key="6">
    <source>
        <dbReference type="EMBL" id="QFG51615.1"/>
    </source>
</evidence>
<dbReference type="SUPFAM" id="SSF46785">
    <property type="entry name" value="Winged helix' DNA-binding domain"/>
    <property type="match status" value="1"/>
</dbReference>
<protein>
    <submittedName>
        <fullName evidence="5 6">Transcriptional regulator</fullName>
    </submittedName>
</protein>
<proteinExistence type="predicted"/>
<name>A0A0D6A5B5_9LACO</name>
<evidence type="ECO:0000313" key="8">
    <source>
        <dbReference type="Proteomes" id="UP000325393"/>
    </source>
</evidence>
<dbReference type="SMART" id="SM01134">
    <property type="entry name" value="DeoRC"/>
    <property type="match status" value="1"/>
</dbReference>
<dbReference type="PRINTS" id="PR00037">
    <property type="entry name" value="HTHLACR"/>
</dbReference>
<keyword evidence="7" id="KW-1185">Reference proteome</keyword>
<keyword evidence="3" id="KW-0804">Transcription</keyword>
<dbReference type="AlphaFoldDB" id="A0A0D6A5B5"/>
<dbReference type="EMBL" id="AP014808">
    <property type="protein sequence ID" value="BAQ57635.1"/>
    <property type="molecule type" value="Genomic_DNA"/>
</dbReference>
<dbReference type="Proteomes" id="UP000325393">
    <property type="component" value="Chromosome"/>
</dbReference>
<evidence type="ECO:0000259" key="4">
    <source>
        <dbReference type="PROSITE" id="PS51000"/>
    </source>
</evidence>
<keyword evidence="2" id="KW-0238">DNA-binding</keyword>
<keyword evidence="1" id="KW-0805">Transcription regulation</keyword>
<dbReference type="GO" id="GO:0003700">
    <property type="term" value="F:DNA-binding transcription factor activity"/>
    <property type="evidence" value="ECO:0007669"/>
    <property type="project" value="InterPro"/>
</dbReference>
<reference evidence="5 7" key="1">
    <citation type="submission" date="2015-03" db="EMBL/GenBank/DDBJ databases">
        <title>Complete genome sequence of Lactobacillus acetotolerans NBRC 13120.</title>
        <authorList>
            <person name="Toh H."/>
            <person name="Morita H."/>
            <person name="Fujita N."/>
        </authorList>
    </citation>
    <scope>NUCLEOTIDE SEQUENCE [LARGE SCALE GENOMIC DNA]</scope>
    <source>
        <strain evidence="5 7">NBRC 13120</strain>
    </source>
</reference>
<dbReference type="Proteomes" id="UP000035709">
    <property type="component" value="Chromosome"/>
</dbReference>
<dbReference type="Pfam" id="PF00455">
    <property type="entry name" value="DeoRC"/>
    <property type="match status" value="1"/>
</dbReference>
<dbReference type="PROSITE" id="PS51000">
    <property type="entry name" value="HTH_DEOR_2"/>
    <property type="match status" value="1"/>
</dbReference>
<evidence type="ECO:0000313" key="5">
    <source>
        <dbReference type="EMBL" id="BAQ57635.1"/>
    </source>
</evidence>
<feature type="domain" description="HTH deoR-type" evidence="4">
    <location>
        <begin position="3"/>
        <end position="58"/>
    </location>
</feature>
<dbReference type="PANTHER" id="PTHR30363">
    <property type="entry name" value="HTH-TYPE TRANSCRIPTIONAL REGULATOR SRLR-RELATED"/>
    <property type="match status" value="1"/>
</dbReference>
<evidence type="ECO:0000313" key="7">
    <source>
        <dbReference type="Proteomes" id="UP000035709"/>
    </source>
</evidence>
<gene>
    <name evidence="6" type="ORF">LA749_06245</name>
    <name evidence="5" type="ORF">LBAT_1246</name>
</gene>
<dbReference type="GeneID" id="78212585"/>
<dbReference type="GO" id="GO:0003677">
    <property type="term" value="F:DNA binding"/>
    <property type="evidence" value="ECO:0007669"/>
    <property type="project" value="UniProtKB-KW"/>
</dbReference>
<dbReference type="SUPFAM" id="SSF100950">
    <property type="entry name" value="NagB/RpiA/CoA transferase-like"/>
    <property type="match status" value="1"/>
</dbReference>
<dbReference type="RefSeq" id="WP_054682277.1">
    <property type="nucleotide sequence ID" value="NZ_AP014808.1"/>
</dbReference>
<dbReference type="OrthoDB" id="9798651at2"/>
<evidence type="ECO:0000256" key="3">
    <source>
        <dbReference type="ARBA" id="ARBA00023163"/>
    </source>
</evidence>
<reference evidence="6 8" key="2">
    <citation type="submission" date="2019-09" db="EMBL/GenBank/DDBJ databases">
        <title>Genome sequencing of Lactobacillus acetotolerans.</title>
        <authorList>
            <person name="Kim K."/>
        </authorList>
    </citation>
    <scope>NUCLEOTIDE SEQUENCE [LARGE SCALE GENOMIC DNA]</scope>
    <source>
        <strain evidence="6 8">LA749</strain>
    </source>
</reference>
<dbReference type="SMART" id="SM00420">
    <property type="entry name" value="HTH_DEOR"/>
    <property type="match status" value="1"/>
</dbReference>
<dbReference type="InterPro" id="IPR037171">
    <property type="entry name" value="NagB/RpiA_transferase-like"/>
</dbReference>
<dbReference type="InterPro" id="IPR014036">
    <property type="entry name" value="DeoR-like_C"/>
</dbReference>
<dbReference type="InterPro" id="IPR036390">
    <property type="entry name" value="WH_DNA-bd_sf"/>
</dbReference>
<dbReference type="InterPro" id="IPR001034">
    <property type="entry name" value="DeoR_HTH"/>
</dbReference>
<dbReference type="InterPro" id="IPR018356">
    <property type="entry name" value="Tscrpt_reg_HTH_DeoR_CS"/>
</dbReference>